<dbReference type="InterPro" id="IPR027417">
    <property type="entry name" value="P-loop_NTPase"/>
</dbReference>
<dbReference type="SMART" id="SM00028">
    <property type="entry name" value="TPR"/>
    <property type="match status" value="4"/>
</dbReference>
<dbReference type="InterPro" id="IPR041664">
    <property type="entry name" value="AAA_16"/>
</dbReference>
<dbReference type="eggNOG" id="COG2114">
    <property type="taxonomic scope" value="Bacteria"/>
</dbReference>
<sequence length="1134" mass="127626">MKCPKCGFDSSDNLNFCGRCGERLHTVGDYAPEEPSASAEQNRKPQSASRSDGMAIIRRFLTPQLADKILSARGKIEGERRQVTALFADLKGYTPLSEALGEEAIFKVMERVYEGMITAVLEEEGSVQELTGDGIFALFGAPIALEDAPLRACRAALALQNKLKVLGEQLERELGVRPLARIGIHTGPVIVGTLGTDLRMEFKAVGDTINLASRLESIADPGCVFISATTHRLADPFIVCSCVGERKIKGKKQPQQVYRLESIKEHAVRFDAALQRGLTPLAGRSEELDLLHHYQEKVGRNTLHLVLVIGEAGVGKSRLVHEFKERMQSRRVLFLQSNCTSCGSSISLMPFIHLVKDLFRIQDDDDRSVIKRKLTQGLELFGMDSAAATPYLMTLIGFHETGNALRGLDAKIVGERTREILVDLLRNRSRLTPTILVIEDLHWIDPASEKLLGQMAREKGQMPLLILCTTRPSFTSPWSLLENVREMQLKPLSRESTMHMVRALLDCDTIDESLARVIFQETGCNPLYTEEMTRFLLENGAIRRLGRTATCEFSAGEIEVPPTVLDLLQTRVDRLQEEPKGVLQIAAVIGQRFSPSLARQVSELGDSFDRHLGELEKLGLIFREQAEEQVLYRFKHALLQDAVYNSLLQERREELHQAVAETMERVYTDRLSEWAHTIAYHWGNTRDIGKAVQYLVMAGEKSYWVGAMEEAHERFCKAVDLIEAEPGCVDDLFIADVLLKWTLVFVYRADFKSVLSLLERYLPRMETLGDKKRLSLILSLLAGSYVCVGRGDKAKPLVERAMKLAEESDDLLCIGHAARVLAWLYNYWTSDCGQSDTMVERYYNQAIECAGQTNDIFIFSDITSLMANHLISRGRIVEARAFCSKFIELGQRFRDNRFLSQAQSYHGFINFRDGRYQEALENAEQALQLSPDRLDDLCALAVKGGALARMGKVQEGLEILHKVRDDIVENKFVFLRAPVDMYFGAALVLAGQIQKGVCYLEDAIKYWASLGNYTVPTTTHRILGDIYRWMALGKMKLPFGIVLKNLWFIVRTLPVANRKARRHYQEVVRSARDCHMPSPLARGLYGLGVLSMKGKEFEKARAYLEEAIQIAEGEGLCFAEKVRKTLASIEKCKR</sequence>
<dbReference type="InterPro" id="IPR011990">
    <property type="entry name" value="TPR-like_helical_dom_sf"/>
</dbReference>
<dbReference type="GO" id="GO:0009190">
    <property type="term" value="P:cyclic nucleotide biosynthetic process"/>
    <property type="evidence" value="ECO:0007669"/>
    <property type="project" value="InterPro"/>
</dbReference>
<dbReference type="HOGENOM" id="CLU_004435_0_1_7"/>
<reference evidence="6 7" key="2">
    <citation type="journal article" date="2012" name="BMC Genomics">
        <title>The genome of Pelobacter carbinolicus reveals surprising metabolic capabilities and physiological features.</title>
        <authorList>
            <person name="Aklujkar M."/>
            <person name="Haveman S.A."/>
            <person name="Didonato R.Jr."/>
            <person name="Chertkov O."/>
            <person name="Han C.S."/>
            <person name="Land M.L."/>
            <person name="Brown P."/>
            <person name="Lovley D.R."/>
        </authorList>
    </citation>
    <scope>NUCLEOTIDE SEQUENCE [LARGE SCALE GENOMIC DNA]</scope>
    <source>
        <strain evidence="7">DSM 2380 / NBRC 103641 / GraBd1</strain>
    </source>
</reference>
<evidence type="ECO:0000256" key="2">
    <source>
        <dbReference type="ARBA" id="ARBA00022840"/>
    </source>
</evidence>
<dbReference type="AlphaFoldDB" id="Q3A5C7"/>
<dbReference type="PANTHER" id="PTHR16305:SF28">
    <property type="entry name" value="GUANYLATE CYCLASE DOMAIN-CONTAINING PROTEIN"/>
    <property type="match status" value="1"/>
</dbReference>
<feature type="domain" description="Guanylate cyclase" evidence="5">
    <location>
        <begin position="84"/>
        <end position="216"/>
    </location>
</feature>
<keyword evidence="3" id="KW-0802">TPR repeat</keyword>
<proteinExistence type="predicted"/>
<feature type="region of interest" description="Disordered" evidence="4">
    <location>
        <begin position="32"/>
        <end position="51"/>
    </location>
</feature>
<dbReference type="Gene3D" id="3.40.50.300">
    <property type="entry name" value="P-loop containing nucleotide triphosphate hydrolases"/>
    <property type="match status" value="1"/>
</dbReference>
<keyword evidence="2" id="KW-0067">ATP-binding</keyword>
<reference evidence="7" key="1">
    <citation type="submission" date="2005-10" db="EMBL/GenBank/DDBJ databases">
        <title>Complete sequence of Pelobacter carbinolicus DSM 2380.</title>
        <authorList>
            <person name="Copeland A."/>
            <person name="Lucas S."/>
            <person name="Lapidus A."/>
            <person name="Barry K."/>
            <person name="Detter J.C."/>
            <person name="Glavina T."/>
            <person name="Hammon N."/>
            <person name="Israni S."/>
            <person name="Pitluck S."/>
            <person name="Chertkov O."/>
            <person name="Schmutz J."/>
            <person name="Larimer F."/>
            <person name="Land M."/>
            <person name="Kyrpides N."/>
            <person name="Ivanova N."/>
            <person name="Richardson P."/>
        </authorList>
    </citation>
    <scope>NUCLEOTIDE SEQUENCE [LARGE SCALE GENOMIC DNA]</scope>
    <source>
        <strain evidence="7">DSM 2380 / NBRC 103641 / GraBd1</strain>
    </source>
</reference>
<dbReference type="Gene3D" id="1.25.40.10">
    <property type="entry name" value="Tetratricopeptide repeat domain"/>
    <property type="match status" value="3"/>
</dbReference>
<dbReference type="GO" id="GO:0004016">
    <property type="term" value="F:adenylate cyclase activity"/>
    <property type="evidence" value="ECO:0007669"/>
    <property type="project" value="UniProtKB-ARBA"/>
</dbReference>
<dbReference type="OrthoDB" id="9806735at2"/>
<gene>
    <name evidence="6" type="ordered locus">Pcar_1181</name>
</gene>
<feature type="repeat" description="TPR" evidence="3">
    <location>
        <begin position="900"/>
        <end position="933"/>
    </location>
</feature>
<evidence type="ECO:0000256" key="4">
    <source>
        <dbReference type="SAM" id="MobiDB-lite"/>
    </source>
</evidence>
<dbReference type="STRING" id="338963.Pcar_1181"/>
<dbReference type="SMART" id="SM00044">
    <property type="entry name" value="CYCc"/>
    <property type="match status" value="1"/>
</dbReference>
<feature type="compositionally biased region" description="Polar residues" evidence="4">
    <location>
        <begin position="38"/>
        <end position="50"/>
    </location>
</feature>
<evidence type="ECO:0000256" key="1">
    <source>
        <dbReference type="ARBA" id="ARBA00022741"/>
    </source>
</evidence>
<name>Q3A5C7_SYNC1</name>
<dbReference type="RefSeq" id="WP_011340904.1">
    <property type="nucleotide sequence ID" value="NC_007498.2"/>
</dbReference>
<dbReference type="InterPro" id="IPR019734">
    <property type="entry name" value="TPR_rpt"/>
</dbReference>
<dbReference type="Gene3D" id="3.30.70.1230">
    <property type="entry name" value="Nucleotide cyclase"/>
    <property type="match status" value="1"/>
</dbReference>
<dbReference type="Pfam" id="PF00211">
    <property type="entry name" value="Guanylate_cyc"/>
    <property type="match status" value="1"/>
</dbReference>
<organism evidence="6 7">
    <name type="scientific">Syntrophotalea carbinolica (strain DSM 2380 / NBRC 103641 / GraBd1)</name>
    <name type="common">Pelobacter carbinolicus</name>
    <dbReference type="NCBI Taxonomy" id="338963"/>
    <lineage>
        <taxon>Bacteria</taxon>
        <taxon>Pseudomonadati</taxon>
        <taxon>Thermodesulfobacteriota</taxon>
        <taxon>Desulfuromonadia</taxon>
        <taxon>Desulfuromonadales</taxon>
        <taxon>Syntrophotaleaceae</taxon>
        <taxon>Syntrophotalea</taxon>
    </lineage>
</organism>
<dbReference type="SUPFAM" id="SSF48452">
    <property type="entry name" value="TPR-like"/>
    <property type="match status" value="2"/>
</dbReference>
<dbReference type="eggNOG" id="COG3899">
    <property type="taxonomic scope" value="Bacteria"/>
</dbReference>
<dbReference type="Pfam" id="PF13191">
    <property type="entry name" value="AAA_16"/>
    <property type="match status" value="1"/>
</dbReference>
<evidence type="ECO:0000259" key="5">
    <source>
        <dbReference type="PROSITE" id="PS50125"/>
    </source>
</evidence>
<keyword evidence="1" id="KW-0547">Nucleotide-binding</keyword>
<dbReference type="InterPro" id="IPR001054">
    <property type="entry name" value="A/G_cyclase"/>
</dbReference>
<dbReference type="CDD" id="cd07302">
    <property type="entry name" value="CHD"/>
    <property type="match status" value="1"/>
</dbReference>
<keyword evidence="7" id="KW-1185">Reference proteome</keyword>
<dbReference type="Proteomes" id="UP000002534">
    <property type="component" value="Chromosome"/>
</dbReference>
<dbReference type="PROSITE" id="PS50125">
    <property type="entry name" value="GUANYLATE_CYCLASE_2"/>
    <property type="match status" value="1"/>
</dbReference>
<dbReference type="GO" id="GO:0005737">
    <property type="term" value="C:cytoplasm"/>
    <property type="evidence" value="ECO:0007669"/>
    <property type="project" value="TreeGrafter"/>
</dbReference>
<evidence type="ECO:0000313" key="6">
    <source>
        <dbReference type="EMBL" id="ABA88430.1"/>
    </source>
</evidence>
<dbReference type="PROSITE" id="PS50005">
    <property type="entry name" value="TPR"/>
    <property type="match status" value="2"/>
</dbReference>
<dbReference type="GO" id="GO:0005524">
    <property type="term" value="F:ATP binding"/>
    <property type="evidence" value="ECO:0007669"/>
    <property type="project" value="UniProtKB-KW"/>
</dbReference>
<dbReference type="EMBL" id="CP000142">
    <property type="protein sequence ID" value="ABA88430.1"/>
    <property type="molecule type" value="Genomic_DNA"/>
</dbReference>
<feature type="repeat" description="TPR" evidence="3">
    <location>
        <begin position="1081"/>
        <end position="1114"/>
    </location>
</feature>
<dbReference type="PANTHER" id="PTHR16305">
    <property type="entry name" value="TESTICULAR SOLUBLE ADENYLYL CYCLASE"/>
    <property type="match status" value="1"/>
</dbReference>
<evidence type="ECO:0000313" key="7">
    <source>
        <dbReference type="Proteomes" id="UP000002534"/>
    </source>
</evidence>
<dbReference type="InterPro" id="IPR029787">
    <property type="entry name" value="Nucleotide_cyclase"/>
</dbReference>
<dbReference type="KEGG" id="pca:Pcar_1181"/>
<dbReference type="SUPFAM" id="SSF55073">
    <property type="entry name" value="Nucleotide cyclase"/>
    <property type="match status" value="1"/>
</dbReference>
<protein>
    <submittedName>
        <fullName evidence="6">Adenylate/guanylate cyclase</fullName>
    </submittedName>
</protein>
<dbReference type="SUPFAM" id="SSF52540">
    <property type="entry name" value="P-loop containing nucleoside triphosphate hydrolases"/>
    <property type="match status" value="1"/>
</dbReference>
<accession>Q3A5C7</accession>
<evidence type="ECO:0000256" key="3">
    <source>
        <dbReference type="PROSITE-ProRule" id="PRU00339"/>
    </source>
</evidence>
<dbReference type="GO" id="GO:0035556">
    <property type="term" value="P:intracellular signal transduction"/>
    <property type="evidence" value="ECO:0007669"/>
    <property type="project" value="InterPro"/>
</dbReference>